<evidence type="ECO:0000313" key="3">
    <source>
        <dbReference type="EMBL" id="MBR7836195.1"/>
    </source>
</evidence>
<dbReference type="AlphaFoldDB" id="A0A941EPL8"/>
<dbReference type="Pfam" id="PF00171">
    <property type="entry name" value="Aldedh"/>
    <property type="match status" value="1"/>
</dbReference>
<dbReference type="InterPro" id="IPR016161">
    <property type="entry name" value="Ald_DH/histidinol_DH"/>
</dbReference>
<dbReference type="Proteomes" id="UP000675781">
    <property type="component" value="Unassembled WGS sequence"/>
</dbReference>
<dbReference type="Gene3D" id="3.40.309.10">
    <property type="entry name" value="Aldehyde Dehydrogenase, Chain A, domain 2"/>
    <property type="match status" value="1"/>
</dbReference>
<dbReference type="InterPro" id="IPR016163">
    <property type="entry name" value="Ald_DH_C"/>
</dbReference>
<dbReference type="RefSeq" id="WP_212530678.1">
    <property type="nucleotide sequence ID" value="NZ_JAGSOG010000130.1"/>
</dbReference>
<evidence type="ECO:0000256" key="1">
    <source>
        <dbReference type="ARBA" id="ARBA00023002"/>
    </source>
</evidence>
<keyword evidence="1" id="KW-0560">Oxidoreductase</keyword>
<dbReference type="InterPro" id="IPR044151">
    <property type="entry name" value="ALDH_KGSADH"/>
</dbReference>
<evidence type="ECO:0000259" key="2">
    <source>
        <dbReference type="Pfam" id="PF00171"/>
    </source>
</evidence>
<dbReference type="Gene3D" id="3.40.605.10">
    <property type="entry name" value="Aldehyde Dehydrogenase, Chain A, domain 1"/>
    <property type="match status" value="1"/>
</dbReference>
<dbReference type="InterPro" id="IPR050740">
    <property type="entry name" value="Aldehyde_DH_Superfamily"/>
</dbReference>
<name>A0A941EPL8_9ACTN</name>
<dbReference type="EMBL" id="JAGSOG010000130">
    <property type="protein sequence ID" value="MBR7836195.1"/>
    <property type="molecule type" value="Genomic_DNA"/>
</dbReference>
<keyword evidence="4" id="KW-1185">Reference proteome</keyword>
<accession>A0A941EPL8</accession>
<dbReference type="GO" id="GO:0016620">
    <property type="term" value="F:oxidoreductase activity, acting on the aldehyde or oxo group of donors, NAD or NADP as acceptor"/>
    <property type="evidence" value="ECO:0007669"/>
    <property type="project" value="InterPro"/>
</dbReference>
<dbReference type="SUPFAM" id="SSF53720">
    <property type="entry name" value="ALDH-like"/>
    <property type="match status" value="1"/>
</dbReference>
<evidence type="ECO:0000313" key="4">
    <source>
        <dbReference type="Proteomes" id="UP000675781"/>
    </source>
</evidence>
<proteinExistence type="predicted"/>
<sequence>MTVADEIIQGYDPRTGRPAGEPVPATAPAAVDRAVTFAHAAFAQWTRFDRAAALAAVADALDAHTDELVALADRETALGSARLTGEVARTTGQLRLFAGVLGNGGYQDTVVEPADGARPDLRRINRPIGPVAVFAASNFPFAFSVAGGDTASALAAGCPVIVKAHEAHPHTSLRTAELVKQALAGAGAPEGVFELVFGFAAGVRLVQHPGIAGVGFTGSTRGGLALAKLCAERPNPIPFYGELGSVNPVVVLPGAAAARRDEIAAGYAGSLTLGSGQFCTNPGIIFVPEDPALLDAVAAAVSGTVGAPMLAERIHSGLVAGAEQLATVPGVRLLAEGKPGEGPWAPTPAVYAVSAEDFREHAQALREEHFGPVGLVVTYQRGAGLEPYHLLQLGSLGEGHLTATIHLDTADEDDVAGARELLPELERVAGRIVFNGWPTGVAVTHAQHHGGPFPATTAPAHTSVGAAAIRRWLVPVVYQDAPAALLPAALA</sequence>
<protein>
    <submittedName>
        <fullName evidence="3">Aldehyde dehydrogenase (NADP(+))</fullName>
    </submittedName>
</protein>
<reference evidence="3" key="1">
    <citation type="submission" date="2021-04" db="EMBL/GenBank/DDBJ databases">
        <title>Genome based classification of Actinospica acidithermotolerans sp. nov., an actinobacterium isolated from an Indonesian hot spring.</title>
        <authorList>
            <person name="Kusuma A.B."/>
            <person name="Putra K.E."/>
            <person name="Nafisah S."/>
            <person name="Loh J."/>
            <person name="Nouioui I."/>
            <person name="Goodfellow M."/>
        </authorList>
    </citation>
    <scope>NUCLEOTIDE SEQUENCE</scope>
    <source>
        <strain evidence="3">CSCA 57</strain>
    </source>
</reference>
<organism evidence="3 4">
    <name type="scientific">Actinospica durhamensis</name>
    <dbReference type="NCBI Taxonomy" id="1508375"/>
    <lineage>
        <taxon>Bacteria</taxon>
        <taxon>Bacillati</taxon>
        <taxon>Actinomycetota</taxon>
        <taxon>Actinomycetes</taxon>
        <taxon>Catenulisporales</taxon>
        <taxon>Actinospicaceae</taxon>
        <taxon>Actinospica</taxon>
    </lineage>
</organism>
<dbReference type="InterPro" id="IPR015590">
    <property type="entry name" value="Aldehyde_DH_dom"/>
</dbReference>
<dbReference type="InterPro" id="IPR016162">
    <property type="entry name" value="Ald_DH_N"/>
</dbReference>
<dbReference type="PANTHER" id="PTHR43353">
    <property type="entry name" value="SUCCINATE-SEMIALDEHYDE DEHYDROGENASE, MITOCHONDRIAL"/>
    <property type="match status" value="1"/>
</dbReference>
<feature type="domain" description="Aldehyde dehydrogenase" evidence="2">
    <location>
        <begin position="8"/>
        <end position="380"/>
    </location>
</feature>
<dbReference type="CDD" id="cd07129">
    <property type="entry name" value="ALDH_KGSADH"/>
    <property type="match status" value="1"/>
</dbReference>
<gene>
    <name evidence="3" type="ORF">KDL01_23155</name>
</gene>
<comment type="caution">
    <text evidence="3">The sequence shown here is derived from an EMBL/GenBank/DDBJ whole genome shotgun (WGS) entry which is preliminary data.</text>
</comment>
<dbReference type="PANTHER" id="PTHR43353:SF3">
    <property type="entry name" value="ALDEHYDE DEHYDROGENASE-RELATED"/>
    <property type="match status" value="1"/>
</dbReference>